<evidence type="ECO:0000259" key="2">
    <source>
        <dbReference type="PROSITE" id="PS51746"/>
    </source>
</evidence>
<keyword evidence="1" id="KW-0904">Protein phosphatase</keyword>
<evidence type="ECO:0000313" key="4">
    <source>
        <dbReference type="Proteomes" id="UP001161247"/>
    </source>
</evidence>
<proteinExistence type="inferred from homology"/>
<gene>
    <name evidence="3" type="ORF">OLC1_LOCUS12554</name>
</gene>
<comment type="catalytic activity">
    <reaction evidence="1">
        <text>O-phospho-L-seryl-[protein] + H2O = L-seryl-[protein] + phosphate</text>
        <dbReference type="Rhea" id="RHEA:20629"/>
        <dbReference type="Rhea" id="RHEA-COMP:9863"/>
        <dbReference type="Rhea" id="RHEA-COMP:11604"/>
        <dbReference type="ChEBI" id="CHEBI:15377"/>
        <dbReference type="ChEBI" id="CHEBI:29999"/>
        <dbReference type="ChEBI" id="CHEBI:43474"/>
        <dbReference type="ChEBI" id="CHEBI:83421"/>
        <dbReference type="EC" id="3.1.3.16"/>
    </reaction>
</comment>
<keyword evidence="1" id="KW-0460">Magnesium</keyword>
<sequence>MNRKHQILFPYIYTPQSSLKKSMKPQYYLLQVPLHRLCRRLAILLNILKAALGLSARWRRKMATAAAAETISGLELEDDINGSVVDLTKGLEMTMGSFYISKDDPSKPQGQDAHFLLPEFQTFGLADGVGGWSKRGIDSGEYSRELIGHAVYSIQTRSSNPNPKSVLNEAFTKTEAQGSSTACIVTLDGGAGKLRAVNIGDSGFVHIRGGVIIYRSPVQQHSFNRPYQLGKTNDGMDLVEEIVREVEDGDVIVAGTDGLFDNLHDTEIKGRVRDGRETYVSPEILAWNIADFAYQQSMNPYSVSPYRVNSNLVKGEAHYGGKPDDITVIVAYISR</sequence>
<reference evidence="3" key="1">
    <citation type="submission" date="2023-03" db="EMBL/GenBank/DDBJ databases">
        <authorList>
            <person name="Julca I."/>
        </authorList>
    </citation>
    <scope>NUCLEOTIDE SEQUENCE</scope>
</reference>
<feature type="domain" description="PPM-type phosphatase" evidence="2">
    <location>
        <begin position="97"/>
        <end position="333"/>
    </location>
</feature>
<dbReference type="GO" id="GO:0046872">
    <property type="term" value="F:metal ion binding"/>
    <property type="evidence" value="ECO:0007669"/>
    <property type="project" value="UniProtKB-UniRule"/>
</dbReference>
<dbReference type="InterPro" id="IPR036457">
    <property type="entry name" value="PPM-type-like_dom_sf"/>
</dbReference>
<dbReference type="EMBL" id="OX459121">
    <property type="protein sequence ID" value="CAI9103360.1"/>
    <property type="molecule type" value="Genomic_DNA"/>
</dbReference>
<dbReference type="PANTHER" id="PTHR12320">
    <property type="entry name" value="PROTEIN PHOSPHATASE 2C"/>
    <property type="match status" value="1"/>
</dbReference>
<keyword evidence="4" id="KW-1185">Reference proteome</keyword>
<comment type="similarity">
    <text evidence="1">Belongs to the PP2C family.</text>
</comment>
<keyword evidence="1" id="KW-0479">Metal-binding</keyword>
<comment type="catalytic activity">
    <reaction evidence="1">
        <text>O-phospho-L-threonyl-[protein] + H2O = L-threonyl-[protein] + phosphate</text>
        <dbReference type="Rhea" id="RHEA:47004"/>
        <dbReference type="Rhea" id="RHEA-COMP:11060"/>
        <dbReference type="Rhea" id="RHEA-COMP:11605"/>
        <dbReference type="ChEBI" id="CHEBI:15377"/>
        <dbReference type="ChEBI" id="CHEBI:30013"/>
        <dbReference type="ChEBI" id="CHEBI:43474"/>
        <dbReference type="ChEBI" id="CHEBI:61977"/>
        <dbReference type="EC" id="3.1.3.16"/>
    </reaction>
</comment>
<dbReference type="GO" id="GO:0004722">
    <property type="term" value="F:protein serine/threonine phosphatase activity"/>
    <property type="evidence" value="ECO:0007669"/>
    <property type="project" value="UniProtKB-EC"/>
</dbReference>
<organism evidence="3 4">
    <name type="scientific">Oldenlandia corymbosa var. corymbosa</name>
    <dbReference type="NCBI Taxonomy" id="529605"/>
    <lineage>
        <taxon>Eukaryota</taxon>
        <taxon>Viridiplantae</taxon>
        <taxon>Streptophyta</taxon>
        <taxon>Embryophyta</taxon>
        <taxon>Tracheophyta</taxon>
        <taxon>Spermatophyta</taxon>
        <taxon>Magnoliopsida</taxon>
        <taxon>eudicotyledons</taxon>
        <taxon>Gunneridae</taxon>
        <taxon>Pentapetalae</taxon>
        <taxon>asterids</taxon>
        <taxon>lamiids</taxon>
        <taxon>Gentianales</taxon>
        <taxon>Rubiaceae</taxon>
        <taxon>Rubioideae</taxon>
        <taxon>Spermacoceae</taxon>
        <taxon>Hedyotis-Oldenlandia complex</taxon>
        <taxon>Oldenlandia</taxon>
    </lineage>
</organism>
<evidence type="ECO:0000313" key="3">
    <source>
        <dbReference type="EMBL" id="CAI9103360.1"/>
    </source>
</evidence>
<keyword evidence="1" id="KW-0464">Manganese</keyword>
<accession>A0AAV1D672</accession>
<dbReference type="Proteomes" id="UP001161247">
    <property type="component" value="Chromosome 4"/>
</dbReference>
<comment type="cofactor">
    <cofactor evidence="1">
        <name>Mg(2+)</name>
        <dbReference type="ChEBI" id="CHEBI:18420"/>
    </cofactor>
</comment>
<dbReference type="InterPro" id="IPR001932">
    <property type="entry name" value="PPM-type_phosphatase-like_dom"/>
</dbReference>
<dbReference type="SMART" id="SM00332">
    <property type="entry name" value="PP2Cc"/>
    <property type="match status" value="1"/>
</dbReference>
<protein>
    <recommendedName>
        <fullName evidence="1">Protein phosphatase</fullName>
        <ecNumber evidence="1">3.1.3.16</ecNumber>
    </recommendedName>
</protein>
<name>A0AAV1D672_OLDCO</name>
<dbReference type="EC" id="3.1.3.16" evidence="1"/>
<evidence type="ECO:0000256" key="1">
    <source>
        <dbReference type="RuleBase" id="RU366020"/>
    </source>
</evidence>
<dbReference type="AlphaFoldDB" id="A0AAV1D672"/>
<comment type="cofactor">
    <cofactor evidence="1">
        <name>Mn(2+)</name>
        <dbReference type="ChEBI" id="CHEBI:29035"/>
    </cofactor>
</comment>
<dbReference type="InterPro" id="IPR039123">
    <property type="entry name" value="PPTC7"/>
</dbReference>
<dbReference type="PROSITE" id="PS51746">
    <property type="entry name" value="PPM_2"/>
    <property type="match status" value="1"/>
</dbReference>
<keyword evidence="1" id="KW-0378">Hydrolase</keyword>
<dbReference type="SMART" id="SM00331">
    <property type="entry name" value="PP2C_SIG"/>
    <property type="match status" value="1"/>
</dbReference>
<dbReference type="SUPFAM" id="SSF81606">
    <property type="entry name" value="PP2C-like"/>
    <property type="match status" value="1"/>
</dbReference>
<dbReference type="Gene3D" id="3.60.40.10">
    <property type="entry name" value="PPM-type phosphatase domain"/>
    <property type="match status" value="2"/>
</dbReference>
<dbReference type="PANTHER" id="PTHR12320:SF81">
    <property type="entry name" value="PROTEIN PHOSPHATASE 2C 23-RELATED"/>
    <property type="match status" value="1"/>
</dbReference>